<proteinExistence type="predicted"/>
<protein>
    <submittedName>
        <fullName evidence="2">Helix-turn-helix domain-containing protein</fullName>
    </submittedName>
</protein>
<comment type="caution">
    <text evidence="2">The sequence shown here is derived from an EMBL/GenBank/DDBJ whole genome shotgun (WGS) entry which is preliminary data.</text>
</comment>
<sequence>MPVGQATGGRGGRSPLAGNATDKALNLLESAAAPGCPHRLGDIAAAAGVPKASAHRQVHPRRPGR</sequence>
<organism evidence="2 3">
    <name type="scientific">Streptomyces lutosisoli</name>
    <dbReference type="NCBI Taxonomy" id="2665721"/>
    <lineage>
        <taxon>Bacteria</taxon>
        <taxon>Bacillati</taxon>
        <taxon>Actinomycetota</taxon>
        <taxon>Actinomycetes</taxon>
        <taxon>Kitasatosporales</taxon>
        <taxon>Streptomycetaceae</taxon>
        <taxon>Streptomyces</taxon>
    </lineage>
</organism>
<dbReference type="InterPro" id="IPR036388">
    <property type="entry name" value="WH-like_DNA-bd_sf"/>
</dbReference>
<name>A0ABW2VX76_9ACTN</name>
<evidence type="ECO:0000313" key="2">
    <source>
        <dbReference type="EMBL" id="MFD0289093.1"/>
    </source>
</evidence>
<feature type="domain" description="HTH iclR-type" evidence="1">
    <location>
        <begin position="21"/>
        <end position="56"/>
    </location>
</feature>
<gene>
    <name evidence="2" type="ORF">ACFQZP_47370</name>
</gene>
<dbReference type="EMBL" id="JBHTEC010000008">
    <property type="protein sequence ID" value="MFD0289093.1"/>
    <property type="molecule type" value="Genomic_DNA"/>
</dbReference>
<reference evidence="3" key="1">
    <citation type="journal article" date="2019" name="Int. J. Syst. Evol. Microbiol.">
        <title>The Global Catalogue of Microorganisms (GCM) 10K type strain sequencing project: providing services to taxonomists for standard genome sequencing and annotation.</title>
        <authorList>
            <consortium name="The Broad Institute Genomics Platform"/>
            <consortium name="The Broad Institute Genome Sequencing Center for Infectious Disease"/>
            <person name="Wu L."/>
            <person name="Ma J."/>
        </authorList>
    </citation>
    <scope>NUCLEOTIDE SEQUENCE [LARGE SCALE GENOMIC DNA]</scope>
    <source>
        <strain evidence="3">CGMCC 4.7198</strain>
    </source>
</reference>
<accession>A0ABW2VX76</accession>
<dbReference type="Gene3D" id="1.10.10.10">
    <property type="entry name" value="Winged helix-like DNA-binding domain superfamily/Winged helix DNA-binding domain"/>
    <property type="match status" value="1"/>
</dbReference>
<dbReference type="InterPro" id="IPR005471">
    <property type="entry name" value="Tscrpt_reg_IclR_N"/>
</dbReference>
<keyword evidence="3" id="KW-1185">Reference proteome</keyword>
<dbReference type="Pfam" id="PF09339">
    <property type="entry name" value="HTH_IclR"/>
    <property type="match status" value="1"/>
</dbReference>
<evidence type="ECO:0000313" key="3">
    <source>
        <dbReference type="Proteomes" id="UP001596957"/>
    </source>
</evidence>
<dbReference type="RefSeq" id="WP_381259930.1">
    <property type="nucleotide sequence ID" value="NZ_JBHTBI010000037.1"/>
</dbReference>
<evidence type="ECO:0000259" key="1">
    <source>
        <dbReference type="Pfam" id="PF09339"/>
    </source>
</evidence>
<dbReference type="Proteomes" id="UP001596957">
    <property type="component" value="Unassembled WGS sequence"/>
</dbReference>